<comment type="caution">
    <text evidence="2">The sequence shown here is derived from an EMBL/GenBank/DDBJ whole genome shotgun (WGS) entry which is preliminary data.</text>
</comment>
<keyword evidence="3" id="KW-1185">Reference proteome</keyword>
<feature type="region of interest" description="Disordered" evidence="1">
    <location>
        <begin position="1"/>
        <end position="32"/>
    </location>
</feature>
<sequence length="184" mass="19377">MSSTTTPPSMVPHGLRQCPFHAPESPAADRNPRCAVSNLLNTTTAKERLEGQIIARRSVSDLSFAATSTRRLTFEEPTESWRRSQRVLAASGAGPSEGEATQSAGGDACGGESPPPPSPPPATLTSHQPSATPPRIGVSPREPHRTAGTGRSGSPRISGGNGWGFSSENSSLHQRVVRHLKGWL</sequence>
<gene>
    <name evidence="2" type="ORF">QJS10_CPB12g01470</name>
</gene>
<feature type="compositionally biased region" description="Low complexity" evidence="1">
    <location>
        <begin position="89"/>
        <end position="100"/>
    </location>
</feature>
<feature type="compositionally biased region" description="Pro residues" evidence="1">
    <location>
        <begin position="113"/>
        <end position="122"/>
    </location>
</feature>
<dbReference type="AlphaFoldDB" id="A0AAV9DKP9"/>
<proteinExistence type="predicted"/>
<dbReference type="Proteomes" id="UP001180020">
    <property type="component" value="Unassembled WGS sequence"/>
</dbReference>
<feature type="region of interest" description="Disordered" evidence="1">
    <location>
        <begin position="69"/>
        <end position="174"/>
    </location>
</feature>
<dbReference type="EMBL" id="JAUJYO010000012">
    <property type="protein sequence ID" value="KAK1301660.1"/>
    <property type="molecule type" value="Genomic_DNA"/>
</dbReference>
<organism evidence="2 3">
    <name type="scientific">Acorus calamus</name>
    <name type="common">Sweet flag</name>
    <dbReference type="NCBI Taxonomy" id="4465"/>
    <lineage>
        <taxon>Eukaryota</taxon>
        <taxon>Viridiplantae</taxon>
        <taxon>Streptophyta</taxon>
        <taxon>Embryophyta</taxon>
        <taxon>Tracheophyta</taxon>
        <taxon>Spermatophyta</taxon>
        <taxon>Magnoliopsida</taxon>
        <taxon>Liliopsida</taxon>
        <taxon>Acoraceae</taxon>
        <taxon>Acorus</taxon>
    </lineage>
</organism>
<name>A0AAV9DKP9_ACOCL</name>
<protein>
    <submittedName>
        <fullName evidence="2">Uncharacterized protein</fullName>
    </submittedName>
</protein>
<evidence type="ECO:0000313" key="2">
    <source>
        <dbReference type="EMBL" id="KAK1301660.1"/>
    </source>
</evidence>
<reference evidence="2" key="2">
    <citation type="submission" date="2023-06" db="EMBL/GenBank/DDBJ databases">
        <authorList>
            <person name="Ma L."/>
            <person name="Liu K.-W."/>
            <person name="Li Z."/>
            <person name="Hsiao Y.-Y."/>
            <person name="Qi Y."/>
            <person name="Fu T."/>
            <person name="Tang G."/>
            <person name="Zhang D."/>
            <person name="Sun W.-H."/>
            <person name="Liu D.-K."/>
            <person name="Li Y."/>
            <person name="Chen G.-Z."/>
            <person name="Liu X.-D."/>
            <person name="Liao X.-Y."/>
            <person name="Jiang Y.-T."/>
            <person name="Yu X."/>
            <person name="Hao Y."/>
            <person name="Huang J."/>
            <person name="Zhao X.-W."/>
            <person name="Ke S."/>
            <person name="Chen Y.-Y."/>
            <person name="Wu W.-L."/>
            <person name="Hsu J.-L."/>
            <person name="Lin Y.-F."/>
            <person name="Huang M.-D."/>
            <person name="Li C.-Y."/>
            <person name="Huang L."/>
            <person name="Wang Z.-W."/>
            <person name="Zhao X."/>
            <person name="Zhong W.-Y."/>
            <person name="Peng D.-H."/>
            <person name="Ahmad S."/>
            <person name="Lan S."/>
            <person name="Zhang J.-S."/>
            <person name="Tsai W.-C."/>
            <person name="Van De Peer Y."/>
            <person name="Liu Z.-J."/>
        </authorList>
    </citation>
    <scope>NUCLEOTIDE SEQUENCE</scope>
    <source>
        <strain evidence="2">CP</strain>
        <tissue evidence="2">Leaves</tissue>
    </source>
</reference>
<accession>A0AAV9DKP9</accession>
<feature type="compositionally biased region" description="Polar residues" evidence="1">
    <location>
        <begin position="164"/>
        <end position="173"/>
    </location>
</feature>
<reference evidence="2" key="1">
    <citation type="journal article" date="2023" name="Nat. Commun.">
        <title>Diploid and tetraploid genomes of Acorus and the evolution of monocots.</title>
        <authorList>
            <person name="Ma L."/>
            <person name="Liu K.W."/>
            <person name="Li Z."/>
            <person name="Hsiao Y.Y."/>
            <person name="Qi Y."/>
            <person name="Fu T."/>
            <person name="Tang G.D."/>
            <person name="Zhang D."/>
            <person name="Sun W.H."/>
            <person name="Liu D.K."/>
            <person name="Li Y."/>
            <person name="Chen G.Z."/>
            <person name="Liu X.D."/>
            <person name="Liao X.Y."/>
            <person name="Jiang Y.T."/>
            <person name="Yu X."/>
            <person name="Hao Y."/>
            <person name="Huang J."/>
            <person name="Zhao X.W."/>
            <person name="Ke S."/>
            <person name="Chen Y.Y."/>
            <person name="Wu W.L."/>
            <person name="Hsu J.L."/>
            <person name="Lin Y.F."/>
            <person name="Huang M.D."/>
            <person name="Li C.Y."/>
            <person name="Huang L."/>
            <person name="Wang Z.W."/>
            <person name="Zhao X."/>
            <person name="Zhong W.Y."/>
            <person name="Peng D.H."/>
            <person name="Ahmad S."/>
            <person name="Lan S."/>
            <person name="Zhang J.S."/>
            <person name="Tsai W.C."/>
            <person name="Van de Peer Y."/>
            <person name="Liu Z.J."/>
        </authorList>
    </citation>
    <scope>NUCLEOTIDE SEQUENCE</scope>
    <source>
        <strain evidence="2">CP</strain>
    </source>
</reference>
<evidence type="ECO:0000313" key="3">
    <source>
        <dbReference type="Proteomes" id="UP001180020"/>
    </source>
</evidence>
<evidence type="ECO:0000256" key="1">
    <source>
        <dbReference type="SAM" id="MobiDB-lite"/>
    </source>
</evidence>